<keyword evidence="2" id="KW-0677">Repeat</keyword>
<protein>
    <recommendedName>
        <fullName evidence="10">BHLH domain-containing protein</fullName>
    </recommendedName>
</protein>
<dbReference type="PROSITE" id="PS50112">
    <property type="entry name" value="PAS"/>
    <property type="match status" value="2"/>
</dbReference>
<evidence type="ECO:0000313" key="8">
    <source>
        <dbReference type="EnsemblMetazoa" id="ACUA019994-PA"/>
    </source>
</evidence>
<feature type="domain" description="PAS" evidence="6">
    <location>
        <begin position="501"/>
        <end position="548"/>
    </location>
</feature>
<proteinExistence type="predicted"/>
<evidence type="ECO:0000313" key="9">
    <source>
        <dbReference type="Proteomes" id="UP000075883"/>
    </source>
</evidence>
<dbReference type="InterPro" id="IPR011598">
    <property type="entry name" value="bHLH_dom"/>
</dbReference>
<dbReference type="InterPro" id="IPR013767">
    <property type="entry name" value="PAS_fold"/>
</dbReference>
<dbReference type="Gene3D" id="3.30.450.20">
    <property type="entry name" value="PAS domain"/>
    <property type="match status" value="2"/>
</dbReference>
<evidence type="ECO:0000256" key="2">
    <source>
        <dbReference type="ARBA" id="ARBA00022737"/>
    </source>
</evidence>
<dbReference type="GO" id="GO:0000977">
    <property type="term" value="F:RNA polymerase II transcription regulatory region sequence-specific DNA binding"/>
    <property type="evidence" value="ECO:0007669"/>
    <property type="project" value="TreeGrafter"/>
</dbReference>
<dbReference type="InterPro" id="IPR035965">
    <property type="entry name" value="PAS-like_dom_sf"/>
</dbReference>
<evidence type="ECO:0000259" key="6">
    <source>
        <dbReference type="PROSITE" id="PS50112"/>
    </source>
</evidence>
<evidence type="ECO:0008006" key="10">
    <source>
        <dbReference type="Google" id="ProtNLM"/>
    </source>
</evidence>
<sequence length="594" mass="65999">MQSNWYTNDGAGGGNRNVYDGGGSGSYYGCDNVSFYGPPAIGTMDYMDKVKPGFDATLNYPGGNVPGPARTGGNFPCGVSATVSNGNAGPVLPYQNVPQGLGPHQPHPNMLYNQSQMVASTVMGSNNDYQQQHHQQPHVPSSSHHLVSAPAYQPFCQALPPPSHQQSSYGSELGKPPEVVSQSLVSSSSCTPSFLEQPYVAANYAPCQGPPPWNYAYCYGYYGQEPCPYVNMVDMEDFMNNEKRKEKSRDAARCRRSRETEIFQDLASLLPMRPEEVEHLDKASVMRLSIAFLKARNMLELYLQGAGKITVKEDNDVSMDSMDEFNCKETKLSLKSLGLEPETIALQTLDGFLMILSADGDVTYISENVSEYLGISQIDIMGQPIWDYSHQCDHDELREALNGRRHSPSELLNGVANSDCRPMENRDFFLRLKCTLTSRGRSVNIKSASYKVLHVTGHIACKDKEGQRQLVAIARPLPHPANIEVPLGSSTFLTQHTLSMKFSYVDDMMLSLLGYQPSDLLGKSLYDCHHGTDAEHLMATFKHDAKRRRGVVFRTNTNGRKPSVPKNHHLAVIDRFAIEACWCYLWHSCKWVQV</sequence>
<keyword evidence="3" id="KW-0805">Transcription regulation</keyword>
<name>A0A182MJS4_9DIPT</name>
<dbReference type="Proteomes" id="UP000075883">
    <property type="component" value="Unassembled WGS sequence"/>
</dbReference>
<dbReference type="GO" id="GO:0045944">
    <property type="term" value="P:positive regulation of transcription by RNA polymerase II"/>
    <property type="evidence" value="ECO:0007669"/>
    <property type="project" value="UniProtKB-ARBA"/>
</dbReference>
<dbReference type="AlphaFoldDB" id="A0A182MJS4"/>
<reference evidence="9" key="1">
    <citation type="submission" date="2013-09" db="EMBL/GenBank/DDBJ databases">
        <title>The Genome Sequence of Anopheles culicifacies species A.</title>
        <authorList>
            <consortium name="The Broad Institute Genomics Platform"/>
            <person name="Neafsey D.E."/>
            <person name="Besansky N."/>
            <person name="Howell P."/>
            <person name="Walton C."/>
            <person name="Young S.K."/>
            <person name="Zeng Q."/>
            <person name="Gargeya S."/>
            <person name="Fitzgerald M."/>
            <person name="Haas B."/>
            <person name="Abouelleil A."/>
            <person name="Allen A.W."/>
            <person name="Alvarado L."/>
            <person name="Arachchi H.M."/>
            <person name="Berlin A.M."/>
            <person name="Chapman S.B."/>
            <person name="Gainer-Dewar J."/>
            <person name="Goldberg J."/>
            <person name="Griggs A."/>
            <person name="Gujja S."/>
            <person name="Hansen M."/>
            <person name="Howarth C."/>
            <person name="Imamovic A."/>
            <person name="Ireland A."/>
            <person name="Larimer J."/>
            <person name="McCowan C."/>
            <person name="Murphy C."/>
            <person name="Pearson M."/>
            <person name="Poon T.W."/>
            <person name="Priest M."/>
            <person name="Roberts A."/>
            <person name="Saif S."/>
            <person name="Shea T."/>
            <person name="Sisk P."/>
            <person name="Sykes S."/>
            <person name="Wortman J."/>
            <person name="Nusbaum C."/>
            <person name="Birren B."/>
        </authorList>
    </citation>
    <scope>NUCLEOTIDE SEQUENCE [LARGE SCALE GENOMIC DNA]</scope>
    <source>
        <strain evidence="9">A-37</strain>
    </source>
</reference>
<dbReference type="PROSITE" id="PS50888">
    <property type="entry name" value="BHLH"/>
    <property type="match status" value="1"/>
</dbReference>
<dbReference type="CDD" id="cd11433">
    <property type="entry name" value="bHLH-PAS_HIF"/>
    <property type="match status" value="1"/>
</dbReference>
<evidence type="ECO:0000256" key="1">
    <source>
        <dbReference type="ARBA" id="ARBA00004123"/>
    </source>
</evidence>
<keyword evidence="4" id="KW-0804">Transcription</keyword>
<feature type="domain" description="PAS" evidence="6">
    <location>
        <begin position="345"/>
        <end position="402"/>
    </location>
</feature>
<dbReference type="PANTHER" id="PTHR23043">
    <property type="entry name" value="HYPOXIA-INDUCIBLE FACTOR 1 ALPHA"/>
    <property type="match status" value="1"/>
</dbReference>
<keyword evidence="5" id="KW-0539">Nucleus</keyword>
<dbReference type="EMBL" id="AXCM01007259">
    <property type="status" value="NOT_ANNOTATED_CDS"/>
    <property type="molecule type" value="Genomic_DNA"/>
</dbReference>
<dbReference type="Pfam" id="PF23171">
    <property type="entry name" value="bHLH_HIF1A"/>
    <property type="match status" value="1"/>
</dbReference>
<dbReference type="Pfam" id="PF13426">
    <property type="entry name" value="PAS_9"/>
    <property type="match status" value="1"/>
</dbReference>
<dbReference type="GO" id="GO:0046983">
    <property type="term" value="F:protein dimerization activity"/>
    <property type="evidence" value="ECO:0007669"/>
    <property type="project" value="InterPro"/>
</dbReference>
<dbReference type="SMART" id="SM00091">
    <property type="entry name" value="PAS"/>
    <property type="match status" value="2"/>
</dbReference>
<evidence type="ECO:0000259" key="7">
    <source>
        <dbReference type="PROSITE" id="PS50888"/>
    </source>
</evidence>
<keyword evidence="9" id="KW-1185">Reference proteome</keyword>
<feature type="domain" description="BHLH" evidence="7">
    <location>
        <begin position="243"/>
        <end position="296"/>
    </location>
</feature>
<dbReference type="SUPFAM" id="SSF47459">
    <property type="entry name" value="HLH, helix-loop-helix DNA-binding domain"/>
    <property type="match status" value="1"/>
</dbReference>
<dbReference type="VEuPathDB" id="VectorBase:ACUA019994"/>
<dbReference type="SUPFAM" id="SSF55785">
    <property type="entry name" value="PYP-like sensor domain (PAS domain)"/>
    <property type="match status" value="2"/>
</dbReference>
<dbReference type="GO" id="GO:0005634">
    <property type="term" value="C:nucleus"/>
    <property type="evidence" value="ECO:0007669"/>
    <property type="project" value="UniProtKB-SubCell"/>
</dbReference>
<dbReference type="CDD" id="cd00130">
    <property type="entry name" value="PAS"/>
    <property type="match status" value="2"/>
</dbReference>
<dbReference type="EnsemblMetazoa" id="ACUA019994-RA">
    <property type="protein sequence ID" value="ACUA019994-PA"/>
    <property type="gene ID" value="ACUA019994"/>
</dbReference>
<dbReference type="InterPro" id="IPR000014">
    <property type="entry name" value="PAS"/>
</dbReference>
<dbReference type="GO" id="GO:0000981">
    <property type="term" value="F:DNA-binding transcription factor activity, RNA polymerase II-specific"/>
    <property type="evidence" value="ECO:0007669"/>
    <property type="project" value="TreeGrafter"/>
</dbReference>
<evidence type="ECO:0000256" key="3">
    <source>
        <dbReference type="ARBA" id="ARBA00023015"/>
    </source>
</evidence>
<dbReference type="STRING" id="139723.A0A182MJS4"/>
<reference evidence="8" key="2">
    <citation type="submission" date="2020-05" db="UniProtKB">
        <authorList>
            <consortium name="EnsemblMetazoa"/>
        </authorList>
    </citation>
    <scope>IDENTIFICATION</scope>
    <source>
        <strain evidence="8">A-37</strain>
    </source>
</reference>
<evidence type="ECO:0000256" key="5">
    <source>
        <dbReference type="ARBA" id="ARBA00023242"/>
    </source>
</evidence>
<dbReference type="GO" id="GO:0071456">
    <property type="term" value="P:cellular response to hypoxia"/>
    <property type="evidence" value="ECO:0007669"/>
    <property type="project" value="TreeGrafter"/>
</dbReference>
<dbReference type="FunFam" id="3.30.450.20:FF:000101">
    <property type="entry name" value="Similar, isoform B"/>
    <property type="match status" value="1"/>
</dbReference>
<evidence type="ECO:0000256" key="4">
    <source>
        <dbReference type="ARBA" id="ARBA00023163"/>
    </source>
</evidence>
<dbReference type="InterPro" id="IPR036638">
    <property type="entry name" value="HLH_DNA-bd_sf"/>
</dbReference>
<organism evidence="8 9">
    <name type="scientific">Anopheles culicifacies</name>
    <dbReference type="NCBI Taxonomy" id="139723"/>
    <lineage>
        <taxon>Eukaryota</taxon>
        <taxon>Metazoa</taxon>
        <taxon>Ecdysozoa</taxon>
        <taxon>Arthropoda</taxon>
        <taxon>Hexapoda</taxon>
        <taxon>Insecta</taxon>
        <taxon>Pterygota</taxon>
        <taxon>Neoptera</taxon>
        <taxon>Endopterygota</taxon>
        <taxon>Diptera</taxon>
        <taxon>Nematocera</taxon>
        <taxon>Culicoidea</taxon>
        <taxon>Culicidae</taxon>
        <taxon>Anophelinae</taxon>
        <taxon>Anopheles</taxon>
        <taxon>culicifacies species complex</taxon>
    </lineage>
</organism>
<accession>A0A182MJS4</accession>
<dbReference type="Pfam" id="PF00989">
    <property type="entry name" value="PAS"/>
    <property type="match status" value="1"/>
</dbReference>
<dbReference type="SMART" id="SM00353">
    <property type="entry name" value="HLH"/>
    <property type="match status" value="1"/>
</dbReference>
<dbReference type="PANTHER" id="PTHR23043:SF17">
    <property type="entry name" value="PROTEIN SIMILAR"/>
    <property type="match status" value="1"/>
</dbReference>
<comment type="subcellular location">
    <subcellularLocation>
        <location evidence="1">Nucleus</location>
    </subcellularLocation>
</comment>